<evidence type="ECO:0000313" key="1">
    <source>
        <dbReference type="EMBL" id="QOX61977.1"/>
    </source>
</evidence>
<keyword evidence="2" id="KW-1185">Reference proteome</keyword>
<accession>A0ACD1A6J1</accession>
<sequence>MIVDDRVDKQEQSVVEDKGIITDISNCFCEYLDYDKSELIGKTRDQFFFQLLRMNKLPDGSTGTSEGFLFTRKLDVRNVRIRRNESGISGRFEYNISEIPNSRLEENNGYLEQLSLSNVIGIGILSVPDLILIKANETYLNFLEPPYHERSNSIGKPIKDMIPGLCGSRFEGFYEKAICTGKVISEKEYEHIGFQRGMTYWNSIITPLAEDGTVKYLVVTASDVTDQVVDRRQMEVILDNMSDGLAVLDRSGSYIKVNKKLREYIRNITKLDDAVDKLGKSYQAGELYYDSSENPLPLDEFPAVQVLKGERTKNKRVLMKYNEQTTYFNVDADPVFDENGEIQLGIILCRDVTEQVRRETLIKEQKEELEAIIENMNDAFAIFSREGRVIKLNAEARKLHPHLTLEHTIHSSHEGYTYYDLNDNPICIENTPTRRAFRGEAVRNERIILKNSRERIVLEANAVPVFHDQKLISVVVSHRVITRMVEYEEEIRRQKELLEVILSNLRESIYVFDQDLNALVLKNSVRMLNLQAGQGMNEMNSMHPQSDPFYKHYHLDGSSMKLEDTAIYRAVNGKATENQTVCFQENGRKYCYLVNGKPILDQEGKFLYGITSAMEISDLMNSQLELRDAKEKLLDLEHEKNQVLMNAMKQKDEFLYLITHEFKTPLAVILSALQTIDLLCKDQMPLVAEKYLKKIKQNTFRQIRLVGNLLDITRINSGFVTNNDEVYDIVHMTRSIIESIQSIAQQKGVTVTFATALSNYEICFDEEKYERILLNLLSNALKFTEPGNDIWVELRKKMIAGVQRVSVSVKDSGIGIPADKQAYIFERFGQVNTSFSRQAEGTGIGLYLVKLFVSAMGGEIKLKSEIGKGSTFTVLLPDRGRSRAEHQPKASESPKVLNYNERLTQEIEIQLSDIYF</sequence>
<name>A0ACD1A6J1_9FIRM</name>
<dbReference type="Proteomes" id="UP000594014">
    <property type="component" value="Chromosome"/>
</dbReference>
<evidence type="ECO:0000313" key="2">
    <source>
        <dbReference type="Proteomes" id="UP000594014"/>
    </source>
</evidence>
<organism evidence="1 2">
    <name type="scientific">Anoxybacterium hadale</name>
    <dbReference type="NCBI Taxonomy" id="3408580"/>
    <lineage>
        <taxon>Bacteria</taxon>
        <taxon>Bacillati</taxon>
        <taxon>Bacillota</taxon>
        <taxon>Clostridia</taxon>
        <taxon>Peptostreptococcales</taxon>
        <taxon>Anaerovoracaceae</taxon>
        <taxon>Anoxybacterium</taxon>
    </lineage>
</organism>
<gene>
    <name evidence="1" type="ORF">FRZ06_00710</name>
</gene>
<protein>
    <submittedName>
        <fullName evidence="1">PAS domain-containing protein</fullName>
    </submittedName>
</protein>
<proteinExistence type="predicted"/>
<dbReference type="EMBL" id="CP042469">
    <property type="protein sequence ID" value="QOX61977.1"/>
    <property type="molecule type" value="Genomic_DNA"/>
</dbReference>
<reference evidence="1" key="1">
    <citation type="submission" date="2019-08" db="EMBL/GenBank/DDBJ databases">
        <title>Genome sequence of Clostridiales bacterium MT110.</title>
        <authorList>
            <person name="Cao J."/>
        </authorList>
    </citation>
    <scope>NUCLEOTIDE SEQUENCE</scope>
    <source>
        <strain evidence="1">MT110</strain>
    </source>
</reference>